<evidence type="ECO:0000313" key="2">
    <source>
        <dbReference type="Proteomes" id="UP000008177"/>
    </source>
</evidence>
<dbReference type="AlphaFoldDB" id="G2YFX2"/>
<accession>G2YFX2</accession>
<dbReference type="InParanoid" id="G2YFX2"/>
<protein>
    <submittedName>
        <fullName evidence="1">Uncharacterized protein</fullName>
    </submittedName>
</protein>
<gene>
    <name evidence="1" type="ORF">BofuT4_uP024790.1</name>
</gene>
<dbReference type="EMBL" id="FQ790327">
    <property type="protein sequence ID" value="CCD50670.1"/>
    <property type="molecule type" value="Genomic_DNA"/>
</dbReference>
<name>G2YFX2_BOTF4</name>
<reference evidence="2" key="1">
    <citation type="journal article" date="2011" name="PLoS Genet.">
        <title>Genomic analysis of the necrotrophic fungal pathogens Sclerotinia sclerotiorum and Botrytis cinerea.</title>
        <authorList>
            <person name="Amselem J."/>
            <person name="Cuomo C.A."/>
            <person name="van Kan J.A."/>
            <person name="Viaud M."/>
            <person name="Benito E.P."/>
            <person name="Couloux A."/>
            <person name="Coutinho P.M."/>
            <person name="de Vries R.P."/>
            <person name="Dyer P.S."/>
            <person name="Fillinger S."/>
            <person name="Fournier E."/>
            <person name="Gout L."/>
            <person name="Hahn M."/>
            <person name="Kohn L."/>
            <person name="Lapalu N."/>
            <person name="Plummer K.M."/>
            <person name="Pradier J.M."/>
            <person name="Quevillon E."/>
            <person name="Sharon A."/>
            <person name="Simon A."/>
            <person name="ten Have A."/>
            <person name="Tudzynski B."/>
            <person name="Tudzynski P."/>
            <person name="Wincker P."/>
            <person name="Andrew M."/>
            <person name="Anthouard V."/>
            <person name="Beever R.E."/>
            <person name="Beffa R."/>
            <person name="Benoit I."/>
            <person name="Bouzid O."/>
            <person name="Brault B."/>
            <person name="Chen Z."/>
            <person name="Choquer M."/>
            <person name="Collemare J."/>
            <person name="Cotton P."/>
            <person name="Danchin E.G."/>
            <person name="Da Silva C."/>
            <person name="Gautier A."/>
            <person name="Giraud C."/>
            <person name="Giraud T."/>
            <person name="Gonzalez C."/>
            <person name="Grossetete S."/>
            <person name="Guldener U."/>
            <person name="Henrissat B."/>
            <person name="Howlett B.J."/>
            <person name="Kodira C."/>
            <person name="Kretschmer M."/>
            <person name="Lappartient A."/>
            <person name="Leroch M."/>
            <person name="Levis C."/>
            <person name="Mauceli E."/>
            <person name="Neuveglise C."/>
            <person name="Oeser B."/>
            <person name="Pearson M."/>
            <person name="Poulain J."/>
            <person name="Poussereau N."/>
            <person name="Quesneville H."/>
            <person name="Rascle C."/>
            <person name="Schumacher J."/>
            <person name="Segurens B."/>
            <person name="Sexton A."/>
            <person name="Silva E."/>
            <person name="Sirven C."/>
            <person name="Soanes D.M."/>
            <person name="Talbot N.J."/>
            <person name="Templeton M."/>
            <person name="Yandava C."/>
            <person name="Yarden O."/>
            <person name="Zeng Q."/>
            <person name="Rollins J.A."/>
            <person name="Lebrun M.H."/>
            <person name="Dickman M."/>
        </authorList>
    </citation>
    <scope>NUCLEOTIDE SEQUENCE [LARGE SCALE GENOMIC DNA]</scope>
    <source>
        <strain evidence="2">T4</strain>
    </source>
</reference>
<dbReference type="Proteomes" id="UP000008177">
    <property type="component" value="Unplaced contigs"/>
</dbReference>
<evidence type="ECO:0000313" key="1">
    <source>
        <dbReference type="EMBL" id="CCD50670.1"/>
    </source>
</evidence>
<sequence length="71" mass="8374">MPDLVTRRSFLFTNLITNALTVKGEARIVNMSSNDFSSPFRFADEILRGTPYPRKKSSQWHFKTPKYYRRS</sequence>
<dbReference type="HOGENOM" id="CLU_2739726_0_0_1"/>
<proteinExistence type="predicted"/>
<organism evidence="1 2">
    <name type="scientific">Botryotinia fuckeliana (strain T4)</name>
    <name type="common">Noble rot fungus</name>
    <name type="synonym">Botrytis cinerea</name>
    <dbReference type="NCBI Taxonomy" id="999810"/>
    <lineage>
        <taxon>Eukaryota</taxon>
        <taxon>Fungi</taxon>
        <taxon>Dikarya</taxon>
        <taxon>Ascomycota</taxon>
        <taxon>Pezizomycotina</taxon>
        <taxon>Leotiomycetes</taxon>
        <taxon>Helotiales</taxon>
        <taxon>Sclerotiniaceae</taxon>
        <taxon>Botrytis</taxon>
    </lineage>
</organism>